<comment type="catalytic activity">
    <reaction evidence="4">
        <text>L-alanine = D-alanine</text>
        <dbReference type="Rhea" id="RHEA:20249"/>
        <dbReference type="ChEBI" id="CHEBI:57416"/>
        <dbReference type="ChEBI" id="CHEBI:57972"/>
        <dbReference type="EC" id="5.1.1.1"/>
    </reaction>
</comment>
<dbReference type="Gene3D" id="3.20.20.10">
    <property type="entry name" value="Alanine racemase"/>
    <property type="match status" value="1"/>
</dbReference>
<feature type="binding site" evidence="4">
    <location>
        <position position="313"/>
    </location>
    <ligand>
        <name>substrate</name>
    </ligand>
</feature>
<accession>A0ABT0VF82</accession>
<dbReference type="RefSeq" id="WP_205142930.1">
    <property type="nucleotide sequence ID" value="NZ_JAFBDN010000002.1"/>
</dbReference>
<comment type="cofactor">
    <cofactor evidence="1 4">
        <name>pyridoxal 5'-phosphate</name>
        <dbReference type="ChEBI" id="CHEBI:597326"/>
    </cofactor>
</comment>
<reference evidence="6" key="1">
    <citation type="submission" date="2021-04" db="EMBL/GenBank/DDBJ databases">
        <title>Taxonomic assessment of Weissella genus.</title>
        <authorList>
            <person name="Fanelli F."/>
            <person name="Chieffi D."/>
            <person name="Dell'Aquila A."/>
            <person name="Gyu-Sung C."/>
            <person name="Franz C.M.A.P."/>
            <person name="Fusco V."/>
        </authorList>
    </citation>
    <scope>NUCLEOTIDE SEQUENCE</scope>
    <source>
        <strain evidence="6">LMG 25373</strain>
    </source>
</reference>
<evidence type="ECO:0000256" key="4">
    <source>
        <dbReference type="HAMAP-Rule" id="MF_01201"/>
    </source>
</evidence>
<dbReference type="EMBL" id="JAGMVS010000037">
    <property type="protein sequence ID" value="MCM2436481.1"/>
    <property type="molecule type" value="Genomic_DNA"/>
</dbReference>
<dbReference type="Gene3D" id="2.40.37.10">
    <property type="entry name" value="Lyase, Ornithine Decarboxylase, Chain A, domain 1"/>
    <property type="match status" value="1"/>
</dbReference>
<dbReference type="CDD" id="cd00430">
    <property type="entry name" value="PLPDE_III_AR"/>
    <property type="match status" value="1"/>
</dbReference>
<feature type="active site" description="Proton acceptor; specific for L-alanine" evidence="4">
    <location>
        <position position="266"/>
    </location>
</feature>
<dbReference type="PANTHER" id="PTHR30511">
    <property type="entry name" value="ALANINE RACEMASE"/>
    <property type="match status" value="1"/>
</dbReference>
<dbReference type="NCBIfam" id="TIGR00492">
    <property type="entry name" value="alr"/>
    <property type="match status" value="1"/>
</dbReference>
<dbReference type="InterPro" id="IPR001608">
    <property type="entry name" value="Ala_racemase_N"/>
</dbReference>
<evidence type="ECO:0000313" key="7">
    <source>
        <dbReference type="Proteomes" id="UP001057481"/>
    </source>
</evidence>
<dbReference type="PRINTS" id="PR00992">
    <property type="entry name" value="ALARACEMASE"/>
</dbReference>
<organism evidence="6 7">
    <name type="scientific">Periweissella beninensis</name>
    <dbReference type="NCBI Taxonomy" id="504936"/>
    <lineage>
        <taxon>Bacteria</taxon>
        <taxon>Bacillati</taxon>
        <taxon>Bacillota</taxon>
        <taxon>Bacilli</taxon>
        <taxon>Lactobacillales</taxon>
        <taxon>Lactobacillaceae</taxon>
        <taxon>Periweissella</taxon>
    </lineage>
</organism>
<evidence type="ECO:0000313" key="6">
    <source>
        <dbReference type="EMBL" id="MCM2436481.1"/>
    </source>
</evidence>
<dbReference type="Pfam" id="PF01168">
    <property type="entry name" value="Ala_racemase_N"/>
    <property type="match status" value="1"/>
</dbReference>
<dbReference type="PANTHER" id="PTHR30511:SF0">
    <property type="entry name" value="ALANINE RACEMASE, CATABOLIC-RELATED"/>
    <property type="match status" value="1"/>
</dbReference>
<comment type="function">
    <text evidence="4">Catalyzes the interconversion of L-alanine and D-alanine. May also act on other amino acids.</text>
</comment>
<protein>
    <recommendedName>
        <fullName evidence="4">Alanine racemase</fullName>
        <ecNumber evidence="4">5.1.1.1</ecNumber>
    </recommendedName>
</protein>
<dbReference type="EC" id="5.1.1.1" evidence="4"/>
<keyword evidence="2 4" id="KW-0663">Pyridoxal phosphate</keyword>
<dbReference type="InterPro" id="IPR009006">
    <property type="entry name" value="Ala_racemase/Decarboxylase_C"/>
</dbReference>
<dbReference type="InterPro" id="IPR011079">
    <property type="entry name" value="Ala_racemase_C"/>
</dbReference>
<dbReference type="InterPro" id="IPR029066">
    <property type="entry name" value="PLP-binding_barrel"/>
</dbReference>
<keyword evidence="7" id="KW-1185">Reference proteome</keyword>
<dbReference type="InterPro" id="IPR020622">
    <property type="entry name" value="Ala_racemase_pyridoxalP-BS"/>
</dbReference>
<proteinExistence type="inferred from homology"/>
<feature type="modified residue" description="N6-(pyridoxal phosphate)lysine" evidence="4">
    <location>
        <position position="39"/>
    </location>
</feature>
<dbReference type="Proteomes" id="UP001057481">
    <property type="component" value="Unassembled WGS sequence"/>
</dbReference>
<evidence type="ECO:0000259" key="5">
    <source>
        <dbReference type="SMART" id="SM01005"/>
    </source>
</evidence>
<dbReference type="Pfam" id="PF00842">
    <property type="entry name" value="Ala_racemase_C"/>
    <property type="match status" value="1"/>
</dbReference>
<dbReference type="PROSITE" id="PS00395">
    <property type="entry name" value="ALANINE_RACEMASE"/>
    <property type="match status" value="1"/>
</dbReference>
<evidence type="ECO:0000256" key="3">
    <source>
        <dbReference type="ARBA" id="ARBA00023235"/>
    </source>
</evidence>
<gene>
    <name evidence="6" type="primary">alr</name>
    <name evidence="6" type="ORF">KAK10_00835</name>
</gene>
<dbReference type="SUPFAM" id="SSF51419">
    <property type="entry name" value="PLP-binding barrel"/>
    <property type="match status" value="1"/>
</dbReference>
<dbReference type="HAMAP" id="MF_01201">
    <property type="entry name" value="Ala_racemase"/>
    <property type="match status" value="1"/>
</dbReference>
<evidence type="ECO:0000256" key="2">
    <source>
        <dbReference type="ARBA" id="ARBA00022898"/>
    </source>
</evidence>
<feature type="binding site" evidence="4">
    <location>
        <position position="136"/>
    </location>
    <ligand>
        <name>substrate</name>
    </ligand>
</feature>
<comment type="caution">
    <text evidence="6">The sequence shown here is derived from an EMBL/GenBank/DDBJ whole genome shotgun (WGS) entry which is preliminary data.</text>
</comment>
<name>A0ABT0VF82_9LACO</name>
<dbReference type="SMART" id="SM01005">
    <property type="entry name" value="Ala_racemase_C"/>
    <property type="match status" value="1"/>
</dbReference>
<dbReference type="SUPFAM" id="SSF50621">
    <property type="entry name" value="Alanine racemase C-terminal domain-like"/>
    <property type="match status" value="1"/>
</dbReference>
<feature type="domain" description="Alanine racemase C-terminal" evidence="5">
    <location>
        <begin position="245"/>
        <end position="370"/>
    </location>
</feature>
<dbReference type="GO" id="GO:0008784">
    <property type="term" value="F:alanine racemase activity"/>
    <property type="evidence" value="ECO:0007669"/>
    <property type="project" value="UniProtKB-EC"/>
</dbReference>
<feature type="active site" description="Proton acceptor; specific for D-alanine" evidence="4">
    <location>
        <position position="39"/>
    </location>
</feature>
<sequence length="371" mass="41049">MVVANLRTSRIEISKQALANNIAVTMQTSHAKHMFLAVKANGYGHGLLTMAQAAVELGVYGLAVAVVDEGLALRQAGITIPIMILGYTEPQYAEILVQNNLIVNVVSLDWLNQAQGFLTGVAPLQASLAVDSGMNRLGMRNETEVLESIDFMSNHRNLFNWVGIMTHFATADSSDVAYFNKQLHRFNVIIKQLPYLPEMIHVANSGAAMYHADEVPTDYIRVGTVVYGWEPSGMELADGKNLKPAMNIKSALSYVKQLPSGEGISYSHIYETTENEWIGTVPLGYGDGIDRELTGYKILVGHEWCPIIGKIAMDQLMVKLPYQMPVGTEVTILGSNGSENIDIWDVAHYCHLEPWEFTNRLTERLPRILVD</sequence>
<evidence type="ECO:0000256" key="1">
    <source>
        <dbReference type="ARBA" id="ARBA00001933"/>
    </source>
</evidence>
<keyword evidence="3 4" id="KW-0413">Isomerase</keyword>
<dbReference type="InterPro" id="IPR000821">
    <property type="entry name" value="Ala_racemase"/>
</dbReference>
<comment type="pathway">
    <text evidence="4">Amino-acid biosynthesis; D-alanine biosynthesis; D-alanine from L-alanine: step 1/1.</text>
</comment>
<comment type="similarity">
    <text evidence="4">Belongs to the alanine racemase family.</text>
</comment>